<accession>A0ABS0GST7</accession>
<dbReference type="InterPro" id="IPR013747">
    <property type="entry name" value="ACP_syn_III_C"/>
</dbReference>
<feature type="domain" description="Beta-ketoacyl-[acyl-carrier-protein] synthase III C-terminal" evidence="3">
    <location>
        <begin position="279"/>
        <end position="369"/>
    </location>
</feature>
<dbReference type="SUPFAM" id="SSF53901">
    <property type="entry name" value="Thiolase-like"/>
    <property type="match status" value="1"/>
</dbReference>
<dbReference type="PANTHER" id="PTHR34069:SF2">
    <property type="entry name" value="BETA-KETOACYL-[ACYL-CARRIER-PROTEIN] SYNTHASE III"/>
    <property type="match status" value="1"/>
</dbReference>
<proteinExistence type="predicted"/>
<dbReference type="PANTHER" id="PTHR34069">
    <property type="entry name" value="3-OXOACYL-[ACYL-CARRIER-PROTEIN] SYNTHASE 3"/>
    <property type="match status" value="1"/>
</dbReference>
<dbReference type="Gene3D" id="3.40.47.10">
    <property type="match status" value="2"/>
</dbReference>
<keyword evidence="2" id="KW-0012">Acyltransferase</keyword>
<protein>
    <submittedName>
        <fullName evidence="4">3-oxoacyl-ACP synthase</fullName>
    </submittedName>
</protein>
<evidence type="ECO:0000313" key="5">
    <source>
        <dbReference type="Proteomes" id="UP000638560"/>
    </source>
</evidence>
<sequence>MLYVLTNIIERRGIPSSAEGISRIIWHRRTPSVVADQSPNADQRPNGGTANLEESVADHVTTLLRVEAFAPERSWTVEEIAEANGLNRNQARMFRRIRGLDRIHLDPDLDLFDLLAAPAEMILRSVPDPGRIRYLIYAHTFPDLTPSYVFAADRLRERLGLSEADAFAVTHQMCASNLAALDVAGELLRADGDSTAQALVITGEKPFTGLVRYMLNVSVTGEGSAACLLGIDGPGSRILSYAARTAGEFADGFRMTVERQREFDDTYNVYLWEMIEEALRRADLDISDIAMVVPHNVNRTLWLRLCAKVGLDRNKVFLDNISRYSHTYCSDPFLNLATMRDRNLLVPGERYLLTSVGVGATYAAMVLEY</sequence>
<evidence type="ECO:0000256" key="2">
    <source>
        <dbReference type="ARBA" id="ARBA00023315"/>
    </source>
</evidence>
<dbReference type="EMBL" id="JADPUN010000111">
    <property type="protein sequence ID" value="MBF9129258.1"/>
    <property type="molecule type" value="Genomic_DNA"/>
</dbReference>
<dbReference type="Proteomes" id="UP000638560">
    <property type="component" value="Unassembled WGS sequence"/>
</dbReference>
<gene>
    <name evidence="4" type="ORF">I0C86_09755</name>
</gene>
<reference evidence="4 5" key="1">
    <citation type="submission" date="2020-11" db="EMBL/GenBank/DDBJ databases">
        <title>A novel isolate from a Black sea contaminated sediment with potential to produce alkanes: Plantactinospora alkalitolerans sp. nov.</title>
        <authorList>
            <person name="Carro L."/>
            <person name="Veyisoglu A."/>
            <person name="Guven K."/>
            <person name="Schumann P."/>
            <person name="Klenk H.-P."/>
            <person name="Sahin N."/>
        </authorList>
    </citation>
    <scope>NUCLEOTIDE SEQUENCE [LARGE SCALE GENOMIC DNA]</scope>
    <source>
        <strain evidence="4 5">S1510</strain>
    </source>
</reference>
<evidence type="ECO:0000256" key="1">
    <source>
        <dbReference type="ARBA" id="ARBA00022679"/>
    </source>
</evidence>
<comment type="caution">
    <text evidence="4">The sequence shown here is derived from an EMBL/GenBank/DDBJ whole genome shotgun (WGS) entry which is preliminary data.</text>
</comment>
<name>A0ABS0GST7_9ACTN</name>
<organism evidence="4 5">
    <name type="scientific">Plantactinospora alkalitolerans</name>
    <dbReference type="NCBI Taxonomy" id="2789879"/>
    <lineage>
        <taxon>Bacteria</taxon>
        <taxon>Bacillati</taxon>
        <taxon>Actinomycetota</taxon>
        <taxon>Actinomycetes</taxon>
        <taxon>Micromonosporales</taxon>
        <taxon>Micromonosporaceae</taxon>
        <taxon>Plantactinospora</taxon>
    </lineage>
</organism>
<dbReference type="InterPro" id="IPR016039">
    <property type="entry name" value="Thiolase-like"/>
</dbReference>
<keyword evidence="1" id="KW-0808">Transferase</keyword>
<evidence type="ECO:0000313" key="4">
    <source>
        <dbReference type="EMBL" id="MBF9129258.1"/>
    </source>
</evidence>
<evidence type="ECO:0000259" key="3">
    <source>
        <dbReference type="Pfam" id="PF08541"/>
    </source>
</evidence>
<dbReference type="Pfam" id="PF08541">
    <property type="entry name" value="ACP_syn_III_C"/>
    <property type="match status" value="1"/>
</dbReference>
<keyword evidence="5" id="KW-1185">Reference proteome</keyword>